<accession>A0A2A2AJL4</accession>
<protein>
    <submittedName>
        <fullName evidence="1">Uncharacterized protein</fullName>
    </submittedName>
</protein>
<name>A0A2A2AJL4_9BURK</name>
<reference evidence="1 2" key="1">
    <citation type="submission" date="2017-08" db="EMBL/GenBank/DDBJ databases">
        <title>WGS of Clinical strains of the CDC Group NO-1 linked to zoonotic infections in humans.</title>
        <authorList>
            <person name="Bernier A.-M."/>
            <person name="Bernard K."/>
        </authorList>
    </citation>
    <scope>NUCLEOTIDE SEQUENCE [LARGE SCALE GENOMIC DNA]</scope>
    <source>
        <strain evidence="1 2">NML79-0751</strain>
    </source>
</reference>
<gene>
    <name evidence="1" type="ORF">CK623_13440</name>
</gene>
<dbReference type="EMBL" id="NSJD01000035">
    <property type="protein sequence ID" value="PAT37902.1"/>
    <property type="molecule type" value="Genomic_DNA"/>
</dbReference>
<comment type="caution">
    <text evidence="1">The sequence shown here is derived from an EMBL/GenBank/DDBJ whole genome shotgun (WGS) entry which is preliminary data.</text>
</comment>
<evidence type="ECO:0000313" key="1">
    <source>
        <dbReference type="EMBL" id="PAT37902.1"/>
    </source>
</evidence>
<organism evidence="1 2">
    <name type="scientific">Vandammella animalimorsus</name>
    <dbReference type="NCBI Taxonomy" id="2029117"/>
    <lineage>
        <taxon>Bacteria</taxon>
        <taxon>Pseudomonadati</taxon>
        <taxon>Pseudomonadota</taxon>
        <taxon>Betaproteobacteria</taxon>
        <taxon>Burkholderiales</taxon>
        <taxon>Comamonadaceae</taxon>
        <taxon>Vandammella</taxon>
    </lineage>
</organism>
<dbReference type="RefSeq" id="WP_095557868.1">
    <property type="nucleotide sequence ID" value="NZ_NSJD01000035.1"/>
</dbReference>
<dbReference type="Proteomes" id="UP000218644">
    <property type="component" value="Unassembled WGS sequence"/>
</dbReference>
<evidence type="ECO:0000313" key="2">
    <source>
        <dbReference type="Proteomes" id="UP000218644"/>
    </source>
</evidence>
<dbReference type="AlphaFoldDB" id="A0A2A2AJL4"/>
<proteinExistence type="predicted"/>
<sequence length="152" mass="17630">MKIDLACQLPCSMAQAAAQARRPRLLHHVAHPLVRFRPQQPQQLPDTWQEGCYEMRMYLFKLIPLGRQSIVISFPKYGGGFALRDNGHGSLVRRWDHLITLTPNGAGTCCYRDQVTIEAGWLTGPVWLFAQLFYRHRQRRWRQLAARDFKGV</sequence>